<evidence type="ECO:0000256" key="3">
    <source>
        <dbReference type="ARBA" id="ARBA00022679"/>
    </source>
</evidence>
<dbReference type="Gene3D" id="3.40.50.150">
    <property type="entry name" value="Vaccinia Virus protein VP39"/>
    <property type="match status" value="1"/>
</dbReference>
<protein>
    <recommendedName>
        <fullName evidence="1">catechol O-methyltransferase</fullName>
        <ecNumber evidence="1">2.1.1.6</ecNumber>
    </recommendedName>
</protein>
<dbReference type="GO" id="GO:0006584">
    <property type="term" value="P:catecholamine metabolic process"/>
    <property type="evidence" value="ECO:0007669"/>
    <property type="project" value="UniProtKB-KW"/>
</dbReference>
<keyword evidence="3 7" id="KW-0808">Transferase</keyword>
<evidence type="ECO:0000256" key="2">
    <source>
        <dbReference type="ARBA" id="ARBA00022603"/>
    </source>
</evidence>
<dbReference type="InterPro" id="IPR002935">
    <property type="entry name" value="SAM_O-MeTrfase"/>
</dbReference>
<keyword evidence="4" id="KW-0949">S-adenosyl-L-methionine</keyword>
<dbReference type="OMA" id="VEITRCV"/>
<dbReference type="Proteomes" id="UP000189513">
    <property type="component" value="Unassembled WGS sequence"/>
</dbReference>
<dbReference type="STRING" id="36022.A0A1V2L529"/>
<evidence type="ECO:0000256" key="6">
    <source>
        <dbReference type="ARBA" id="ARBA00023453"/>
    </source>
</evidence>
<keyword evidence="8" id="KW-1185">Reference proteome</keyword>
<comment type="similarity">
    <text evidence="6">Belongs to the class I-like SAM-binding methyltransferase superfamily. Cation-dependent O-methyltransferase family.</text>
</comment>
<evidence type="ECO:0000256" key="1">
    <source>
        <dbReference type="ARBA" id="ARBA00012880"/>
    </source>
</evidence>
<dbReference type="GO" id="GO:0032259">
    <property type="term" value="P:methylation"/>
    <property type="evidence" value="ECO:0007669"/>
    <property type="project" value="UniProtKB-KW"/>
</dbReference>
<accession>A0A1V2L529</accession>
<evidence type="ECO:0000313" key="8">
    <source>
        <dbReference type="Proteomes" id="UP000189513"/>
    </source>
</evidence>
<dbReference type="PANTHER" id="PTHR43836">
    <property type="entry name" value="CATECHOL O-METHYLTRANSFERASE 1-RELATED"/>
    <property type="match status" value="1"/>
</dbReference>
<comment type="caution">
    <text evidence="7">The sequence shown here is derived from an EMBL/GenBank/DDBJ whole genome shotgun (WGS) entry which is preliminary data.</text>
</comment>
<evidence type="ECO:0000256" key="4">
    <source>
        <dbReference type="ARBA" id="ARBA00022691"/>
    </source>
</evidence>
<keyword evidence="5" id="KW-0128">Catecholamine metabolism</keyword>
<dbReference type="SUPFAM" id="SSF53335">
    <property type="entry name" value="S-adenosyl-L-methionine-dependent methyltransferases"/>
    <property type="match status" value="1"/>
</dbReference>
<reference evidence="8" key="1">
    <citation type="journal article" date="2017" name="Genome Announc.">
        <title>Genome sequences of Cyberlindnera fabianii 65, Pichia kudriavzevii 129, and Saccharomyces cerevisiae 131 isolated from fermented masau fruits in Zimbabwe.</title>
        <authorList>
            <person name="van Rijswijck I.M.H."/>
            <person name="Derks M.F.L."/>
            <person name="Abee T."/>
            <person name="de Ridder D."/>
            <person name="Smid E.J."/>
        </authorList>
    </citation>
    <scope>NUCLEOTIDE SEQUENCE [LARGE SCALE GENOMIC DNA]</scope>
    <source>
        <strain evidence="8">65</strain>
    </source>
</reference>
<keyword evidence="2 7" id="KW-0489">Methyltransferase</keyword>
<dbReference type="Pfam" id="PF01596">
    <property type="entry name" value="Methyltransf_3"/>
    <property type="match status" value="1"/>
</dbReference>
<dbReference type="PROSITE" id="PS51682">
    <property type="entry name" value="SAM_OMT_I"/>
    <property type="match status" value="1"/>
</dbReference>
<dbReference type="EMBL" id="MPUK01000006">
    <property type="protein sequence ID" value="ONH66850.1"/>
    <property type="molecule type" value="Genomic_DNA"/>
</dbReference>
<proteinExistence type="inferred from homology"/>
<evidence type="ECO:0000256" key="5">
    <source>
        <dbReference type="ARBA" id="ARBA00022939"/>
    </source>
</evidence>
<name>A0A1V2L529_CYBFA</name>
<dbReference type="PANTHER" id="PTHR43836:SF2">
    <property type="entry name" value="CATECHOL O-METHYLTRANSFERASE 1-RELATED"/>
    <property type="match status" value="1"/>
</dbReference>
<dbReference type="GO" id="GO:0008171">
    <property type="term" value="F:O-methyltransferase activity"/>
    <property type="evidence" value="ECO:0007669"/>
    <property type="project" value="InterPro"/>
</dbReference>
<dbReference type="AlphaFoldDB" id="A0A1V2L529"/>
<dbReference type="EC" id="2.1.1.6" evidence="1"/>
<gene>
    <name evidence="7" type="ORF">BON22_3355</name>
</gene>
<evidence type="ECO:0000313" key="7">
    <source>
        <dbReference type="EMBL" id="ONH66850.1"/>
    </source>
</evidence>
<organism evidence="7 8">
    <name type="scientific">Cyberlindnera fabianii</name>
    <name type="common">Yeast</name>
    <name type="synonym">Hansenula fabianii</name>
    <dbReference type="NCBI Taxonomy" id="36022"/>
    <lineage>
        <taxon>Eukaryota</taxon>
        <taxon>Fungi</taxon>
        <taxon>Dikarya</taxon>
        <taxon>Ascomycota</taxon>
        <taxon>Saccharomycotina</taxon>
        <taxon>Saccharomycetes</taxon>
        <taxon>Phaffomycetales</taxon>
        <taxon>Phaffomycetaceae</taxon>
        <taxon>Cyberlindnera</taxon>
    </lineage>
</organism>
<dbReference type="VEuPathDB" id="FungiDB:BON22_3355"/>
<sequence>MTESKYGHPVEEELLDLILSKEERLRGNPQAILAEIDEFGKKKRIMNVGPHKGEYLIAEVRKHKPNVIYEFGTHTGYSSIMMAAELEETRDENAKIHTFDMDEGFFKISEQIIALSGLSHRIYQHLGKVNEIVEKVSNDEGISRVDLVFLDHWKDSYISDLRLLETVGLVTKGTVVCADNVIIPGAPDYLEYVRSPPIWKRNYNQKTKNPVGSKYVGRWGLIYESTIHKAKTGGGDMDGLEVTKCVGILDG</sequence>
<dbReference type="InterPro" id="IPR029063">
    <property type="entry name" value="SAM-dependent_MTases_sf"/>
</dbReference>